<name>R0GL81_9BRAS</name>
<feature type="domain" description="Agenet" evidence="5">
    <location>
        <begin position="3"/>
        <end position="75"/>
    </location>
</feature>
<dbReference type="STRING" id="81985.R0GL81"/>
<feature type="region of interest" description="Disordered" evidence="4">
    <location>
        <begin position="386"/>
        <end position="405"/>
    </location>
</feature>
<dbReference type="eggNOG" id="ENOG502QTQX">
    <property type="taxonomic scope" value="Eukaryota"/>
</dbReference>
<evidence type="ECO:0000313" key="7">
    <source>
        <dbReference type="Proteomes" id="UP000029121"/>
    </source>
</evidence>
<proteinExistence type="predicted"/>
<accession>R0GL81</accession>
<evidence type="ECO:0000259" key="5">
    <source>
        <dbReference type="SMART" id="SM00743"/>
    </source>
</evidence>
<evidence type="ECO:0000256" key="3">
    <source>
        <dbReference type="SAM" id="Coils"/>
    </source>
</evidence>
<organism evidence="6 7">
    <name type="scientific">Capsella rubella</name>
    <dbReference type="NCBI Taxonomy" id="81985"/>
    <lineage>
        <taxon>Eukaryota</taxon>
        <taxon>Viridiplantae</taxon>
        <taxon>Streptophyta</taxon>
        <taxon>Embryophyta</taxon>
        <taxon>Tracheophyta</taxon>
        <taxon>Spermatophyta</taxon>
        <taxon>Magnoliopsida</taxon>
        <taxon>eudicotyledons</taxon>
        <taxon>Gunneridae</taxon>
        <taxon>Pentapetalae</taxon>
        <taxon>rosids</taxon>
        <taxon>malvids</taxon>
        <taxon>Brassicales</taxon>
        <taxon>Brassicaceae</taxon>
        <taxon>Camelineae</taxon>
        <taxon>Capsella</taxon>
    </lineage>
</organism>
<dbReference type="OrthoDB" id="687110at2759"/>
<dbReference type="Proteomes" id="UP000029121">
    <property type="component" value="Unassembled WGS sequence"/>
</dbReference>
<dbReference type="EMBL" id="KB870805">
    <property type="protein sequence ID" value="EOA36732.1"/>
    <property type="molecule type" value="Genomic_DNA"/>
</dbReference>
<dbReference type="PANTHER" id="PTHR31917:SF153">
    <property type="entry name" value="DUF724 DOMAIN-CONTAINING PROTEIN 3-RELATED"/>
    <property type="match status" value="1"/>
</dbReference>
<sequence>MEQSILKDCEVEICSEEEGFRNAWYRAVLEETPTNTISGSRKKLRVRYITMLNEDRSSPLTVEQGFIRPIPPENLYSGVVLEEGSVVDADYKGGWWTGVVIKKMENGNYLVYFDLPPEIVQFETKHLRAHLDWTGSKWVRPEVKELSKSIFSPGTLVEVSCVIGEGEVSWVTAMIIKEIEESGQKKLIVKVCDKYLRCSGDEAKPTMAVDPRRVRPTPPPFSVEEYNLLDCVEVFNGSCWRQGQVMGVLSGKWYMVSLEATKETLYFKHLNLRPFKVWEDGVWHNRLTQNPVKETTASVVITSKVATIEKDYVSSATPLTQTEGKTSPLEPMRNQNCFGDSTRQKLPEEENIEDGSRKRKREEEQNPGLNETDGTCNGSEAEISDKGKHICNDDDVDGQPLSTELSSYQSPNVVYNSAADVEKTPAKGISLFAKKSPFWKTFETNDLYKKVPQSPHFSPLFDANEDIREWSAVGMMVTFYGLLDEVKDLHLDASPSKLSSLSSSFAELEKHGFNVANPQSLISKVSSLQAGRAKKAEERKCLEEKIEAEEVERQKVEEEMAELERKSLELKRQELVAKEKKEAVDKRIIEMKSCAETIDQEIEDVELEFQTTVSAAW</sequence>
<keyword evidence="2" id="KW-0341">Growth regulation</keyword>
<keyword evidence="7" id="KW-1185">Reference proteome</keyword>
<gene>
    <name evidence="6" type="ORF">CARUB_v10012522mg</name>
</gene>
<evidence type="ECO:0000256" key="1">
    <source>
        <dbReference type="ARBA" id="ARBA00022448"/>
    </source>
</evidence>
<dbReference type="InterPro" id="IPR008395">
    <property type="entry name" value="Agenet-like_dom"/>
</dbReference>
<dbReference type="CDD" id="cd20406">
    <property type="entry name" value="Tudor_Agenet_AtDUF_rpt2_4"/>
    <property type="match status" value="2"/>
</dbReference>
<protein>
    <recommendedName>
        <fullName evidence="5">Agenet domain-containing protein</fullName>
    </recommendedName>
</protein>
<keyword evidence="3" id="KW-0175">Coiled coil</keyword>
<reference evidence="7" key="1">
    <citation type="journal article" date="2013" name="Nat. Genet.">
        <title>The Capsella rubella genome and the genomic consequences of rapid mating system evolution.</title>
        <authorList>
            <person name="Slotte T."/>
            <person name="Hazzouri K.M."/>
            <person name="Agren J.A."/>
            <person name="Koenig D."/>
            <person name="Maumus F."/>
            <person name="Guo Y.L."/>
            <person name="Steige K."/>
            <person name="Platts A.E."/>
            <person name="Escobar J.S."/>
            <person name="Newman L.K."/>
            <person name="Wang W."/>
            <person name="Mandakova T."/>
            <person name="Vello E."/>
            <person name="Smith L.M."/>
            <person name="Henz S.R."/>
            <person name="Steffen J."/>
            <person name="Takuno S."/>
            <person name="Brandvain Y."/>
            <person name="Coop G."/>
            <person name="Andolfatto P."/>
            <person name="Hu T.T."/>
            <person name="Blanchette M."/>
            <person name="Clark R.M."/>
            <person name="Quesneville H."/>
            <person name="Nordborg M."/>
            <person name="Gaut B.S."/>
            <person name="Lysak M.A."/>
            <person name="Jenkins J."/>
            <person name="Grimwood J."/>
            <person name="Chapman J."/>
            <person name="Prochnik S."/>
            <person name="Shu S."/>
            <person name="Rokhsar D."/>
            <person name="Schmutz J."/>
            <person name="Weigel D."/>
            <person name="Wright S.I."/>
        </authorList>
    </citation>
    <scope>NUCLEOTIDE SEQUENCE [LARGE SCALE GENOMIC DNA]</scope>
    <source>
        <strain evidence="7">cv. Monte Gargano</strain>
    </source>
</reference>
<dbReference type="KEGG" id="crb:17899635"/>
<keyword evidence="1" id="KW-0813">Transport</keyword>
<evidence type="ECO:0000313" key="6">
    <source>
        <dbReference type="EMBL" id="EOA36732.1"/>
    </source>
</evidence>
<feature type="coiled-coil region" evidence="3">
    <location>
        <begin position="532"/>
        <end position="583"/>
    </location>
</feature>
<feature type="domain" description="Agenet" evidence="5">
    <location>
        <begin position="149"/>
        <end position="222"/>
    </location>
</feature>
<feature type="region of interest" description="Disordered" evidence="4">
    <location>
        <begin position="318"/>
        <end position="381"/>
    </location>
</feature>
<feature type="domain" description="Agenet" evidence="5">
    <location>
        <begin position="79"/>
        <end position="135"/>
    </location>
</feature>
<dbReference type="AlphaFoldDB" id="R0GL81"/>
<evidence type="ECO:0000256" key="2">
    <source>
        <dbReference type="ARBA" id="ARBA00022604"/>
    </source>
</evidence>
<feature type="domain" description="Agenet" evidence="5">
    <location>
        <begin position="224"/>
        <end position="280"/>
    </location>
</feature>
<dbReference type="InterPro" id="IPR014002">
    <property type="entry name" value="Agenet_dom_plant"/>
</dbReference>
<dbReference type="CDD" id="cd20405">
    <property type="entry name" value="Tudor_Agenet_AtDUF_rpt1_3"/>
    <property type="match status" value="2"/>
</dbReference>
<evidence type="ECO:0000256" key="4">
    <source>
        <dbReference type="SAM" id="MobiDB-lite"/>
    </source>
</evidence>
<dbReference type="InterPro" id="IPR007930">
    <property type="entry name" value="DUF724"/>
</dbReference>
<dbReference type="Pfam" id="PF05266">
    <property type="entry name" value="DUF724"/>
    <property type="match status" value="1"/>
</dbReference>
<dbReference type="PANTHER" id="PTHR31917">
    <property type="entry name" value="AGENET DOMAIN-CONTAINING PROTEIN-RELATED"/>
    <property type="match status" value="1"/>
</dbReference>
<feature type="compositionally biased region" description="Polar residues" evidence="4">
    <location>
        <begin position="367"/>
        <end position="378"/>
    </location>
</feature>
<dbReference type="Pfam" id="PF05641">
    <property type="entry name" value="Agenet"/>
    <property type="match status" value="2"/>
</dbReference>
<dbReference type="SMART" id="SM00743">
    <property type="entry name" value="Agenet"/>
    <property type="match status" value="4"/>
</dbReference>